<dbReference type="EMBL" id="JAJEPX010000012">
    <property type="protein sequence ID" value="MCC2176567.1"/>
    <property type="molecule type" value="Genomic_DNA"/>
</dbReference>
<evidence type="ECO:0000256" key="2">
    <source>
        <dbReference type="SAM" id="MobiDB-lite"/>
    </source>
</evidence>
<organism evidence="5 6">
    <name type="scientific">Agathobaculum butyriciproducens</name>
    <dbReference type="NCBI Taxonomy" id="1628085"/>
    <lineage>
        <taxon>Bacteria</taxon>
        <taxon>Bacillati</taxon>
        <taxon>Bacillota</taxon>
        <taxon>Clostridia</taxon>
        <taxon>Eubacteriales</taxon>
        <taxon>Butyricicoccaceae</taxon>
        <taxon>Agathobaculum</taxon>
    </lineage>
</organism>
<evidence type="ECO:0000259" key="4">
    <source>
        <dbReference type="PROSITE" id="PS51272"/>
    </source>
</evidence>
<evidence type="ECO:0000313" key="6">
    <source>
        <dbReference type="Proteomes" id="UP001298753"/>
    </source>
</evidence>
<reference evidence="5 6" key="1">
    <citation type="submission" date="2021-10" db="EMBL/GenBank/DDBJ databases">
        <title>Anaerobic single-cell dispensing facilitates the cultivation of human gut bacteria.</title>
        <authorList>
            <person name="Afrizal A."/>
        </authorList>
    </citation>
    <scope>NUCLEOTIDE SEQUENCE [LARGE SCALE GENOMIC DNA]</scope>
    <source>
        <strain evidence="5 6">CLA-AA-H270</strain>
    </source>
</reference>
<dbReference type="GeneID" id="98660325"/>
<accession>A0AAW4W125</accession>
<dbReference type="Proteomes" id="UP001298753">
    <property type="component" value="Unassembled WGS sequence"/>
</dbReference>
<evidence type="ECO:0000313" key="5">
    <source>
        <dbReference type="EMBL" id="MCC2176567.1"/>
    </source>
</evidence>
<dbReference type="Pfam" id="PF00395">
    <property type="entry name" value="SLH"/>
    <property type="match status" value="2"/>
</dbReference>
<sequence length="1491" mass="158696">MNKKRTLAMLLAGAMLLPANAFAASPEDFTDFPTDWSAAGLRSAVQNGLLNGSNGQINSSGLLIRAQMAAIVNRAFAARKTADLSVYSDANTSAWYYNDLELAVAMRTFQGANGKLNPEAPITREEAFVVLARAFALESGDTSVLNNYTDGASVSAWARSSVAALIENGYVNGANGKLNPKTSITRAEFAKVISEMASTYADADDSLSATVDGSVIVRENSVSLSGKTINGDLIIADGVSRIDLTGVTVTGRIVLRGGESGVTFKNTKAGKGIIANTDIAVSGSVDNITVAQGSAITVNRGASVGSINVNAEGAKITGAGKVGTVKANANNVTVTTTGTKVTAVDSVSGVKAGDKAVSAGKTETVGSTASGGSSGGSSSGGSSSGGSSSGSNTTVKTEIADAQVVTTDAGAYLALSFSTGFTKENTVITVDGADVTKYATPVTDDGSVVKLPLVAQPGSVILTSGNKTQTTDLGTKADGAVYTGDHYLPDYFVKHGPLAIWDYYLTNYDVKGNIRTEAEKTTFGTKAVPNPHPSYSVATELGQDVVIMFNYTSDADKQWFDHITPYSADNQKGSVQLVSYDQYKGTWNYNLEFTKGKTNHAGNTVATLTIKANQDNFRSNGRYFVRVTSKDAAGVTSATLVPIHVVNAETPTFEVEEKPESGKNLHFAVSNLVYGITNPIEKVTLTDPSGAKHELTNINDYYLFSQDLFVLYNDESAENGTNHLKYKGQYTLTIEANGFKTATTKFTVQEGETAPTQTALTLDAVSRATGSISGGSSSDGSSSGYAISTDFLFKGDLIANACVLNKLNKDTTESTAVLEYWNYSTSTLDSTFNKGNTMYYSGTDYMSYIYGSKADSSKLWKPFAEYTASAAASVNPPHQTKEVMEDGLLGDVLDSSVSGKLNYVAPDKGTYAEGDDVVLKFTADSSNDYLSKITGLYLNGDWRYLGENYYTINTENNTITIKKDLLHIGENAIKIVSGGYKEQNVTFNYAKVTEGVTGLTVSADQEGKPVTITVNGSDGDFLKNLSLVTLKQGDDVDNVYWYGYEGSDAVYYVKSDDNKTLTLYNVKPGTYTVTLSAQYYDDLSTDFTMAGTVVKNPVPDMTTTIANDNGVYTVNFNSKKNAAGEDITTGTQVSDWASKVTKVIVNRTEYPRTDSSLQPNKDSANYKINVGSYGGRDFVLGGSAFKDSDNTIVISATGYENLTFTITKEATPVTKTAPKLTVTNISGSSIYLGSDDASLSDWWSKVTTVTAEDTTDGSATYPYKGYSSTPTVSMSMTEGHSYSLTFTATGYDDATVTFTVKKSAPTYMQATAAEQEDGNYKITLSKSYGTIDSDWWKAISAVKVNDGEAVNIQKMDDETAFTLSDLNPSTTYQLVFIADGYNDSSAVSVRTPNKAGVAPNPEKVKSDYSDRCTITFGMGAEDYLRAISSVKINGTDCPKATSSFSNSGYYVSNYTDGILYIMKDSLNSGDNEIVISATGYKDDLTIHYTKK</sequence>
<feature type="compositionally biased region" description="Gly residues" evidence="2">
    <location>
        <begin position="372"/>
        <end position="388"/>
    </location>
</feature>
<feature type="chain" id="PRO_5043666433" evidence="3">
    <location>
        <begin position="24"/>
        <end position="1491"/>
    </location>
</feature>
<feature type="domain" description="SLH" evidence="4">
    <location>
        <begin position="83"/>
        <end position="143"/>
    </location>
</feature>
<evidence type="ECO:0000256" key="3">
    <source>
        <dbReference type="SAM" id="SignalP"/>
    </source>
</evidence>
<dbReference type="InterPro" id="IPR001119">
    <property type="entry name" value="SLH_dom"/>
</dbReference>
<dbReference type="InterPro" id="IPR011432">
    <property type="entry name" value="Shr-like_HID"/>
</dbReference>
<keyword evidence="1" id="KW-0677">Repeat</keyword>
<dbReference type="RefSeq" id="WP_227600470.1">
    <property type="nucleotide sequence ID" value="NZ_JAJEPX010000012.1"/>
</dbReference>
<proteinExistence type="predicted"/>
<gene>
    <name evidence="5" type="ORF">LKD22_05435</name>
</gene>
<feature type="region of interest" description="Disordered" evidence="2">
    <location>
        <begin position="358"/>
        <end position="394"/>
    </location>
</feature>
<keyword evidence="6" id="KW-1185">Reference proteome</keyword>
<name>A0AAW4W125_9FIRM</name>
<dbReference type="PROSITE" id="PS51272">
    <property type="entry name" value="SLH"/>
    <property type="match status" value="2"/>
</dbReference>
<feature type="domain" description="SLH" evidence="4">
    <location>
        <begin position="145"/>
        <end position="207"/>
    </location>
</feature>
<feature type="signal peptide" evidence="3">
    <location>
        <begin position="1"/>
        <end position="23"/>
    </location>
</feature>
<keyword evidence="3" id="KW-0732">Signal</keyword>
<evidence type="ECO:0000256" key="1">
    <source>
        <dbReference type="ARBA" id="ARBA00022737"/>
    </source>
</evidence>
<comment type="caution">
    <text evidence="5">The sequence shown here is derived from an EMBL/GenBank/DDBJ whole genome shotgun (WGS) entry which is preliminary data.</text>
</comment>
<protein>
    <submittedName>
        <fullName evidence="5">DUF1533 domain-containing protein</fullName>
    </submittedName>
</protein>
<dbReference type="Pfam" id="PF07550">
    <property type="entry name" value="Shr-like_HID"/>
    <property type="match status" value="3"/>
</dbReference>